<dbReference type="OrthoDB" id="9793312at2"/>
<feature type="domain" description="4Fe-4S" evidence="5">
    <location>
        <begin position="2"/>
        <end position="61"/>
    </location>
</feature>
<reference evidence="7" key="1">
    <citation type="submission" date="2010-02" db="EMBL/GenBank/DDBJ databases">
        <title>Complete sequence of Desulfurivibrio alkaliphilus AHT2.</title>
        <authorList>
            <consortium name="US DOE Joint Genome Institute"/>
            <person name="Pitluck S."/>
            <person name="Chertkov O."/>
            <person name="Detter J.C."/>
            <person name="Han C."/>
            <person name="Tapia R."/>
            <person name="Larimer F."/>
            <person name="Land M."/>
            <person name="Hauser L."/>
            <person name="Kyrpides N."/>
            <person name="Mikhailova N."/>
            <person name="Sorokin D.Y."/>
            <person name="Muyzer G."/>
            <person name="Woyke T."/>
        </authorList>
    </citation>
    <scope>NUCLEOTIDE SEQUENCE [LARGE SCALE GENOMIC DNA]</scope>
    <source>
        <strain evidence="7">DSM 19089 / UNIQEM U267 / AHT2</strain>
    </source>
</reference>
<dbReference type="InParanoid" id="D6Z538"/>
<organism evidence="6 7">
    <name type="scientific">Desulfurivibrio alkaliphilus (strain DSM 19089 / UNIQEM U267 / AHT2)</name>
    <dbReference type="NCBI Taxonomy" id="589865"/>
    <lineage>
        <taxon>Bacteria</taxon>
        <taxon>Pseudomonadati</taxon>
        <taxon>Thermodesulfobacteriota</taxon>
        <taxon>Desulfobulbia</taxon>
        <taxon>Desulfobulbales</taxon>
        <taxon>Desulfobulbaceae</taxon>
        <taxon>Desulfurivibrio</taxon>
    </lineage>
</organism>
<dbReference type="InterPro" id="IPR024264">
    <property type="entry name" value="DUF3786"/>
</dbReference>
<evidence type="ECO:0000313" key="7">
    <source>
        <dbReference type="Proteomes" id="UP000001508"/>
    </source>
</evidence>
<keyword evidence="2" id="KW-0479">Metal-binding</keyword>
<dbReference type="eggNOG" id="COG1456">
    <property type="taxonomic scope" value="Bacteria"/>
</dbReference>
<accession>D6Z538</accession>
<dbReference type="STRING" id="589865.DaAHT2_1985"/>
<evidence type="ECO:0000256" key="2">
    <source>
        <dbReference type="ARBA" id="ARBA00022723"/>
    </source>
</evidence>
<evidence type="ECO:0000313" key="6">
    <source>
        <dbReference type="EMBL" id="ADH86663.1"/>
    </source>
</evidence>
<evidence type="ECO:0000256" key="1">
    <source>
        <dbReference type="ARBA" id="ARBA00022485"/>
    </source>
</evidence>
<dbReference type="InterPro" id="IPR011005">
    <property type="entry name" value="Dihydropteroate_synth-like_sf"/>
</dbReference>
<proteinExistence type="predicted"/>
<protein>
    <submittedName>
        <fullName evidence="6">Fe-S cluster domain protein</fullName>
    </submittedName>
</protein>
<dbReference type="InterPro" id="IPR007202">
    <property type="entry name" value="4Fe-4S_dom"/>
</dbReference>
<evidence type="ECO:0000256" key="3">
    <source>
        <dbReference type="ARBA" id="ARBA00023004"/>
    </source>
</evidence>
<dbReference type="Pfam" id="PF12654">
    <property type="entry name" value="DUF3786"/>
    <property type="match status" value="1"/>
</dbReference>
<dbReference type="Proteomes" id="UP000001508">
    <property type="component" value="Chromosome"/>
</dbReference>
<evidence type="ECO:0000256" key="4">
    <source>
        <dbReference type="ARBA" id="ARBA00023014"/>
    </source>
</evidence>
<dbReference type="AlphaFoldDB" id="D6Z538"/>
<keyword evidence="1" id="KW-0004">4Fe-4S</keyword>
<dbReference type="PROSITE" id="PS51656">
    <property type="entry name" value="4FE4S"/>
    <property type="match status" value="1"/>
</dbReference>
<dbReference type="EMBL" id="CP001940">
    <property type="protein sequence ID" value="ADH86663.1"/>
    <property type="molecule type" value="Genomic_DNA"/>
</dbReference>
<dbReference type="Gene3D" id="3.20.20.20">
    <property type="entry name" value="Dihydropteroate synthase-like"/>
    <property type="match status" value="1"/>
</dbReference>
<keyword evidence="3" id="KW-0408">Iron</keyword>
<dbReference type="GO" id="GO:0051539">
    <property type="term" value="F:4 iron, 4 sulfur cluster binding"/>
    <property type="evidence" value="ECO:0007669"/>
    <property type="project" value="UniProtKB-KW"/>
</dbReference>
<dbReference type="HOGENOM" id="CLU_1044810_0_0_7"/>
<dbReference type="GO" id="GO:0046872">
    <property type="term" value="F:metal ion binding"/>
    <property type="evidence" value="ECO:0007669"/>
    <property type="project" value="UniProtKB-KW"/>
</dbReference>
<dbReference type="Pfam" id="PF04060">
    <property type="entry name" value="FeS"/>
    <property type="match status" value="1"/>
</dbReference>
<dbReference type="KEGG" id="dak:DaAHT2_1985"/>
<evidence type="ECO:0000259" key="5">
    <source>
        <dbReference type="PROSITE" id="PS51656"/>
    </source>
</evidence>
<sequence>MSVKNNPYALYKLLPGDNCGRCVLPSCMAFAAAVIRGDKRAAECPALAPEVLARLEAELQPRRGLDQEQEEAAAELQAQVAALDYPQTAARVGGRLQGERLAIPCLGKDFFLEPDGRMASQCHVNPWIQLPLLRYLLVCQGKEATGEWLPFAGLPGGQAGAALFAKRCEEPLRQLADAYSADFFALLEMFGAVESPASSEENREMIFYPLPMVPFRLAYQPPEEGLASALRITFDRCAEQNANPEMLHFLGTGMAAMVEKILKRQSAC</sequence>
<name>D6Z538_DESAT</name>
<dbReference type="RefSeq" id="WP_013164186.1">
    <property type="nucleotide sequence ID" value="NC_014216.1"/>
</dbReference>
<keyword evidence="4" id="KW-0411">Iron-sulfur</keyword>
<keyword evidence="7" id="KW-1185">Reference proteome</keyword>
<gene>
    <name evidence="6" type="ordered locus">DaAHT2_1985</name>
</gene>